<dbReference type="InterPro" id="IPR056809">
    <property type="entry name" value="HEAT_GCN1_fung"/>
</dbReference>
<dbReference type="FunCoup" id="G8YU57">
    <property type="interactions" value="2377"/>
</dbReference>
<dbReference type="PANTHER" id="PTHR23346:SF7">
    <property type="entry name" value="STALLED RIBOSOME SENSOR GCN1"/>
    <property type="match status" value="1"/>
</dbReference>
<dbReference type="Pfam" id="PF25801">
    <property type="entry name" value="HEAT_GCN1_C_2"/>
    <property type="match status" value="1"/>
</dbReference>
<evidence type="ECO:0000256" key="1">
    <source>
        <dbReference type="ARBA" id="ARBA00007366"/>
    </source>
</evidence>
<dbReference type="eggNOG" id="KOG1242">
    <property type="taxonomic scope" value="Eukaryota"/>
</dbReference>
<feature type="repeat" description="HEAT" evidence="4">
    <location>
        <begin position="1688"/>
        <end position="1730"/>
    </location>
</feature>
<dbReference type="InterPro" id="IPR016024">
    <property type="entry name" value="ARM-type_fold"/>
</dbReference>
<name>G8YU57_PICSO</name>
<evidence type="ECO:0000256" key="2">
    <source>
        <dbReference type="ARBA" id="ARBA00022737"/>
    </source>
</evidence>
<dbReference type="PANTHER" id="PTHR23346">
    <property type="entry name" value="TRANSLATIONAL ACTIVATOR GCN1-RELATED"/>
    <property type="match status" value="1"/>
</dbReference>
<proteinExistence type="inferred from homology"/>
<dbReference type="Pfam" id="PF24993">
    <property type="entry name" value="GNC1_N"/>
    <property type="match status" value="1"/>
</dbReference>
<dbReference type="Gene3D" id="1.25.10.10">
    <property type="entry name" value="Leucine-rich Repeat Variant"/>
    <property type="match status" value="5"/>
</dbReference>
<dbReference type="InterPro" id="IPR011989">
    <property type="entry name" value="ARM-like"/>
</dbReference>
<dbReference type="InterPro" id="IPR021133">
    <property type="entry name" value="HEAT_type_2"/>
</dbReference>
<feature type="repeat" description="HEAT" evidence="4">
    <location>
        <begin position="1573"/>
        <end position="1610"/>
    </location>
</feature>
<dbReference type="Pfam" id="PF24916">
    <property type="entry name" value="HEAT_GCN1_fung"/>
    <property type="match status" value="1"/>
</dbReference>
<dbReference type="EMBL" id="FO082058">
    <property type="protein sequence ID" value="CCE73458.1"/>
    <property type="molecule type" value="Genomic_DNA"/>
</dbReference>
<dbReference type="InterPro" id="IPR056810">
    <property type="entry name" value="GNC1-like_N"/>
</dbReference>
<evidence type="ECO:0000256" key="4">
    <source>
        <dbReference type="PROSITE-ProRule" id="PRU00103"/>
    </source>
</evidence>
<dbReference type="OMA" id="SMKIFLH"/>
<evidence type="ECO:0000313" key="6">
    <source>
        <dbReference type="EMBL" id="CCE72897.1"/>
    </source>
</evidence>
<feature type="repeat" description="HEAT" evidence="4">
    <location>
        <begin position="1494"/>
        <end position="1532"/>
    </location>
</feature>
<organism evidence="7 8">
    <name type="scientific">Pichia sorbitophila (strain ATCC MYA-4447 / BCRC 22081 / CBS 7064 / NBRC 10061 / NRRL Y-12695)</name>
    <name type="common">Hybrid yeast</name>
    <dbReference type="NCBI Taxonomy" id="559304"/>
    <lineage>
        <taxon>Eukaryota</taxon>
        <taxon>Fungi</taxon>
        <taxon>Dikarya</taxon>
        <taxon>Ascomycota</taxon>
        <taxon>Saccharomycotina</taxon>
        <taxon>Pichiomycetes</taxon>
        <taxon>Debaryomycetaceae</taxon>
        <taxon>Millerozyma</taxon>
    </lineage>
</organism>
<evidence type="ECO:0000256" key="3">
    <source>
        <dbReference type="ARBA" id="ARBA00072275"/>
    </source>
</evidence>
<dbReference type="GO" id="GO:0005829">
    <property type="term" value="C:cytosol"/>
    <property type="evidence" value="ECO:0007669"/>
    <property type="project" value="TreeGrafter"/>
</dbReference>
<dbReference type="InParanoid" id="G8YU57"/>
<dbReference type="FunFam" id="1.25.10.10:FF:000090">
    <property type="entry name" value="eIF-2-alpha kinase activator GCN1"/>
    <property type="match status" value="1"/>
</dbReference>
<dbReference type="EMBL" id="FO082059">
    <property type="protein sequence ID" value="CCE72897.1"/>
    <property type="molecule type" value="Genomic_DNA"/>
</dbReference>
<sequence length="2754" mass="305276">MSSDDASSWDSIVNEHRTAVFSSSTARRVAFLHDLAGLLGSQPEDIAEEELRLVLQTLLKTYNYYHDTDSRNALLRTLVLVVQKRSSLVQEVIEFIYGLARSSHKSALVDYLTLLSWTNELSAVLGGTGVSKDSQVALITSQALLLSSCIEGIVSSNAVASRQPSMGTSKYDHSNLEIFRGNEKKCHSKRTFDSTFASTVTSIVNTLKKTEGDTAQLDTYASTVLSAKLEPHVSLAYFGALSVAQAKLDPVCPVFFDYFVTHIKPQVLDFYVNKVLLAKLSPSVGALSLFSNFIELTVAQDDIKEKLIPALEKASLRSSETAIGYYLPNLLTSVKNDIDVSHDFTSSKLLTSCFNGLTASSEITSKGAYESLRELVRNHCQKAEPESLMAIVNETLKHFKRVSNKDEKALIIKILSFEGLVAVSSEIISELLPIIPKEQNETSLSSLVKVLIHNYFNILQAKSPLKKLEKSKIEALVIAGLLEKKLTLRVIWFSEIGDRIFNDVSSLSNGEVIDFLSKLKDPFKKTMIETQGAPLQILASKGILSSLVVISLCGLFKIRELNLFDSSEENEIIANSLENNTDKPNLLDESRIYLKLANQSELIWYLRALRYSFGFIPEAKSESISCYGKAWLYFAISSNVSHHVRLMCLELAQEAASTNVSLFNDLITNALYDVLLTKSNDDSSMFNYSYKLLASVLSLLSKLGDDELTKKTLKDVLVAANHDQVSVKNGWVGLCQKSNVDVGEIIEIYHDSMSDSISFYLSHDNAGGPLYTAALKSLGILSFIKPDLITPKIVDRLVSEFNLGEIESFDDEQIKIWKGKEGEPVIDVLQKTRKQNVDSNTKDYETRKWEEEMRKELAAKKANKPQKLTKEEHLLVNEQIEKESAIRKEVQSVVDGYIRSIFIVNELVNCAIQIDNGTKYWFSLVSQKLLEFSNNDRVYEIIEDSPIKAFLYLSELISGRLGNMKKFVGITTLRINNVKNLDPNFLEEPLQDLIARVLFRIKFLSDQKPLDGITLSYMIPLLTKVLEIGRKKAVENSNKPIVTSDFVEEDAEEQNLLLALEIIESHVELFEDESISRTRILNELISLMRFPSKAKVSKDCFLSLCRHISVNLSRSDLQILLEGIVTKDVFVRNALLEGLDSEFDLSGDMNYLNEIWIMIHSTDTLSSELAVTIWEENGFSIPSNAPEQLLQFANNSDSGLRLSIAKSIASAVKTLIDRGESNVFEKIIHDLIDLFHIKSKPPAPILDRFGLPIKSSKSQKDTWEERSTIAICLKDLAPLFNENMFERVFKFLVEEEALGDKEDIVRQELQEAGIELINLFGARQVETLIPIFDACLSSPSHGSETQDRIRQNVVILYGTLARHLDKDDSRLDIIVNRMIKTLETPSEGVQSAISKCIAPLVPKFESKLDEYFGSLFETLFQGSSLAVRRGAAYGMSGLVKGSGIKALSSYNIIRKLTEASDDKKDPKRREGVCLAFECMSWSLDKYFEPYVVEILPIILKLYGDQVPEVREATDAAARQIMKNTTSFGVKKLIPIAIENLNEISWRSKKGSVELLGSMAYLDPTQLSSSLPKIVPEIVGVLNDSHKEVRKSADLALKRFGEVIRNPEIQAIVSDLINAIGDPTKYTDTALDRLIKTQFVHYIDGPSLALINHVIIRGMRDRSAGTKKKACQIVGNMAILVDSRDLRPYLPSLVQELEVAMVDPVAGTRSTAARALGSLVEKLGEDQFPELIPRLLGTLCDETKTGDRLGSAQALAEVLSGLGVVKLEEMLPTILSSATSPRNHIRAGFMPLLLYLPVCFGSQFAPYLNKIIPAILRGLADQDEDIRDTALRAGKLIVKNYAKKAVDLLLPELENGLSDINYRIRLSSVQLTGDLLFQITGVSGKNDISEDLSERSNEVNKSLLEALGEERRARILSALFLCRSDVAGLVRSVTVDVWKALVVNTPKTLKEILPHLTKTIVRRLASPDDDQRKNAAQTLGETVRRVGGNALPQLLPTLEQSFATSEDQAKQGICIALTELIHSSSEESIQEYQDVFIRTIKGALVDSASGVREAAASAFESLQEVLGKVVIDEIIPQLLNMLESSDSESALLALRDIMSAKSDVIFPILIPTLLTPPIDSFKAKALASLSSVAGSALYRRLSLVINTLVNTIIELQSKNEANVEEVKSSLDRILLSIDDDEGVHPLMQQLLSLAKHEDSSKRAVIYERMAVFFDNTSLDYSIYVQDMISQFILSLGDKSHEVVNGTHAALLSLVKNQSKESLTRLIKPAYQSLSITGVKGEELYAFGLPKGPNCILPIFLHGLMYGNSEQRELSALSIADIIDKTPSLNLKPFATSITGPLIRVVGEKVSSDIKSGILQALTNLLIKIPQFLRPFIPQLQRTFVRSLSDPSSESLRSRSVTVLGVLIQHQPRVDSLVAELVSGAKNTKDQNIKGSMLKAMLAVVNGGGQNMSESSKSSILSLVEEEITSVSGNSVVSYARLLGSLAQILSTDEASNIIKNKILDKENSENVDDLKFSILSINSFLKDSPGHIFHAGLLDQIVEFVVKCLQSHNEYISVNAVVATGKLLLLHGEKKSPASSYKIENEMPFELDSEQIASLVNHLCIDMLQPNASSADIRRLTLVVVRTMARFNHETVIKPYYDILVPSVFSCLRDMVIPIKLAAEKAYLSLFNFVEDEDMKEFNAWFSKQSTITTVVGNNIVPRSIGDYTKRVTSRLAGVERERIAAGGDAETLFSDRIEDEAEIWSIGGVDLAKE</sequence>
<dbReference type="Proteomes" id="UP000005222">
    <property type="component" value="Chromosome B"/>
</dbReference>
<reference evidence="7" key="1">
    <citation type="submission" date="2011-10" db="EMBL/GenBank/DDBJ databases">
        <authorList>
            <person name="Genoscope - CEA"/>
        </authorList>
    </citation>
    <scope>NUCLEOTIDE SEQUENCE</scope>
    <source>
        <strain evidence="7">CBS 7064</strain>
    </source>
</reference>
<dbReference type="GO" id="GO:1904688">
    <property type="term" value="P:regulation of cytoplasmic translational initiation"/>
    <property type="evidence" value="ECO:0007669"/>
    <property type="project" value="UniProtKB-ARBA"/>
</dbReference>
<reference evidence="8" key="2">
    <citation type="journal article" date="2012" name="G3 (Bethesda)">
        <title>Pichia sorbitophila, an interspecies yeast hybrid reveals early steps of genome resolution following polyploidization.</title>
        <authorList>
            <person name="Leh Louis V."/>
            <person name="Despons L."/>
            <person name="Friedrich A."/>
            <person name="Martin T."/>
            <person name="Durrens P."/>
            <person name="Casaregola S."/>
            <person name="Neuveglise C."/>
            <person name="Fairhead C."/>
            <person name="Marck C."/>
            <person name="Cruz J.A."/>
            <person name="Straub M.L."/>
            <person name="Kugler V."/>
            <person name="Sacerdot C."/>
            <person name="Uzunov Z."/>
            <person name="Thierry A."/>
            <person name="Weiss S."/>
            <person name="Bleykasten C."/>
            <person name="De Montigny J."/>
            <person name="Jacques N."/>
            <person name="Jung P."/>
            <person name="Lemaire M."/>
            <person name="Mallet S."/>
            <person name="Morel G."/>
            <person name="Richard G.F."/>
            <person name="Sarkar A."/>
            <person name="Savel G."/>
            <person name="Schacherer J."/>
            <person name="Seret M.L."/>
            <person name="Talla E."/>
            <person name="Samson G."/>
            <person name="Jubin C."/>
            <person name="Poulain J."/>
            <person name="Vacherie B."/>
            <person name="Barbe V."/>
            <person name="Pelletier E."/>
            <person name="Sherman D.J."/>
            <person name="Westhof E."/>
            <person name="Weissenbach J."/>
            <person name="Baret P.V."/>
            <person name="Wincker P."/>
            <person name="Gaillardin C."/>
            <person name="Dujon B."/>
            <person name="Souciet J.L."/>
        </authorList>
    </citation>
    <scope>NUCLEOTIDE SEQUENCE [LARGE SCALE GENOMIC DNA]</scope>
    <source>
        <strain evidence="8">ATCC MYA-4447 / BCRC 22081 / CBS 7064 / NBRC 10061 / NRRL Y-12695</strain>
    </source>
</reference>
<keyword evidence="2" id="KW-0677">Repeat</keyword>
<dbReference type="GO" id="GO:0030295">
    <property type="term" value="F:protein kinase activator activity"/>
    <property type="evidence" value="ECO:0007669"/>
    <property type="project" value="UniProtKB-ARBA"/>
</dbReference>
<gene>
    <name evidence="7" type="primary">Piso0_000499</name>
    <name evidence="6" type="ORF">GNLVRS01_PISO0A10692g</name>
    <name evidence="7" type="ORF">GNLVRS01_PISO0B10759g</name>
</gene>
<evidence type="ECO:0000313" key="8">
    <source>
        <dbReference type="Proteomes" id="UP000005222"/>
    </source>
</evidence>
<dbReference type="OrthoDB" id="5148094at2759"/>
<dbReference type="Pfam" id="PF24987">
    <property type="entry name" value="HEAT_EF3_N"/>
    <property type="match status" value="1"/>
</dbReference>
<dbReference type="SMART" id="SM01349">
    <property type="entry name" value="TOG"/>
    <property type="match status" value="1"/>
</dbReference>
<dbReference type="PROSITE" id="PS50077">
    <property type="entry name" value="HEAT_REPEAT"/>
    <property type="match status" value="3"/>
</dbReference>
<dbReference type="HOGENOM" id="CLU_000504_2_0_1"/>
<dbReference type="Pfam" id="PF12074">
    <property type="entry name" value="Gcn1_N"/>
    <property type="match status" value="1"/>
</dbReference>
<accession>G8YU57</accession>
<dbReference type="STRING" id="559304.G8YU57"/>
<dbReference type="GO" id="GO:0034198">
    <property type="term" value="P:cellular response to amino acid starvation"/>
    <property type="evidence" value="ECO:0007669"/>
    <property type="project" value="TreeGrafter"/>
</dbReference>
<evidence type="ECO:0000313" key="7">
    <source>
        <dbReference type="EMBL" id="CCE73458.1"/>
    </source>
</evidence>
<dbReference type="Pfam" id="PF23271">
    <property type="entry name" value="HEAT_GCN1"/>
    <property type="match status" value="2"/>
</dbReference>
<dbReference type="Pfam" id="PF24984">
    <property type="entry name" value="HEAT_EF3_GNC1"/>
    <property type="match status" value="1"/>
</dbReference>
<dbReference type="SUPFAM" id="SSF48371">
    <property type="entry name" value="ARM repeat"/>
    <property type="match status" value="4"/>
</dbReference>
<protein>
    <recommendedName>
        <fullName evidence="3">eIF-2-alpha kinase activator GCN1</fullName>
    </recommendedName>
</protein>
<dbReference type="InterPro" id="IPR057546">
    <property type="entry name" value="HEAT_GCN1"/>
</dbReference>
<dbReference type="InterPro" id="IPR022716">
    <property type="entry name" value="Gcn1_N"/>
</dbReference>
<dbReference type="Proteomes" id="UP000005222">
    <property type="component" value="Chromosome A"/>
</dbReference>
<dbReference type="InterPro" id="IPR034085">
    <property type="entry name" value="TOG"/>
</dbReference>
<keyword evidence="8" id="KW-1185">Reference proteome</keyword>
<evidence type="ECO:0000259" key="5">
    <source>
        <dbReference type="SMART" id="SM01349"/>
    </source>
</evidence>
<comment type="similarity">
    <text evidence="1">Belongs to the GCN1 family.</text>
</comment>
<feature type="domain" description="TOG" evidence="5">
    <location>
        <begin position="1403"/>
        <end position="1629"/>
    </location>
</feature>